<reference evidence="5" key="1">
    <citation type="journal article" date="2019" name="Int. J. Syst. Evol. Microbiol.">
        <title>The Global Catalogue of Microorganisms (GCM) 10K type strain sequencing project: providing services to taxonomists for standard genome sequencing and annotation.</title>
        <authorList>
            <consortium name="The Broad Institute Genomics Platform"/>
            <consortium name="The Broad Institute Genome Sequencing Center for Infectious Disease"/>
            <person name="Wu L."/>
            <person name="Ma J."/>
        </authorList>
    </citation>
    <scope>NUCLEOTIDE SEQUENCE [LARGE SCALE GENOMIC DNA]</scope>
    <source>
        <strain evidence="5">JCM 17137</strain>
    </source>
</reference>
<dbReference type="Proteomes" id="UP001500908">
    <property type="component" value="Unassembled WGS sequence"/>
</dbReference>
<accession>A0ABP7FCB7</accession>
<protein>
    <submittedName>
        <fullName evidence="4">Oxidoreductase</fullName>
    </submittedName>
</protein>
<dbReference type="EMBL" id="BAABDD010000004">
    <property type="protein sequence ID" value="GAA3734575.1"/>
    <property type="molecule type" value="Genomic_DNA"/>
</dbReference>
<dbReference type="Pfam" id="PF00106">
    <property type="entry name" value="adh_short"/>
    <property type="match status" value="1"/>
</dbReference>
<dbReference type="NCBIfam" id="NF004846">
    <property type="entry name" value="PRK06197.1"/>
    <property type="match status" value="1"/>
</dbReference>
<keyword evidence="5" id="KW-1185">Reference proteome</keyword>
<evidence type="ECO:0000256" key="1">
    <source>
        <dbReference type="ARBA" id="ARBA00006484"/>
    </source>
</evidence>
<evidence type="ECO:0000313" key="4">
    <source>
        <dbReference type="EMBL" id="GAA3734575.1"/>
    </source>
</evidence>
<dbReference type="Gene3D" id="3.40.50.720">
    <property type="entry name" value="NAD(P)-binding Rossmann-like Domain"/>
    <property type="match status" value="1"/>
</dbReference>
<dbReference type="SUPFAM" id="SSF51735">
    <property type="entry name" value="NAD(P)-binding Rossmann-fold domains"/>
    <property type="match status" value="1"/>
</dbReference>
<comment type="similarity">
    <text evidence="1">Belongs to the short-chain dehydrogenases/reductases (SDR) family.</text>
</comment>
<proteinExistence type="inferred from homology"/>
<evidence type="ECO:0000313" key="5">
    <source>
        <dbReference type="Proteomes" id="UP001500908"/>
    </source>
</evidence>
<evidence type="ECO:0000256" key="3">
    <source>
        <dbReference type="SAM" id="MobiDB-lite"/>
    </source>
</evidence>
<evidence type="ECO:0000256" key="2">
    <source>
        <dbReference type="ARBA" id="ARBA00023002"/>
    </source>
</evidence>
<dbReference type="PANTHER" id="PTHR24320:SF148">
    <property type="entry name" value="NAD(P)-BINDING ROSSMANN-FOLD SUPERFAMILY PROTEIN"/>
    <property type="match status" value="1"/>
</dbReference>
<sequence length="295" mass="32035">MVITGANSGLGRAAAEKLAEAGAHVVLTARDEEKGTAAVRDITERFPEAKVELELLDLADLASVREFAARYPHDHIDVLMNNAGVMDLPLRRTADGFEMQFGTNHLGHFALTGLLLPKLGAASGVPRVVTVSSGMHRAGGLDLDDLNWERRSYNSWRAYGQSKLANLLFTSELHRRVQQAGGELLSVAAHPGYAGTNLQLVGGQMRGSVVRETVGRVANRLFSQSPLAGAWPQIYAAVMPRVSGDEYYGPRNGRTGPPARNSRSEAARDEESARRLWELSEELTGVTYDFTSLKP</sequence>
<dbReference type="PANTHER" id="PTHR24320">
    <property type="entry name" value="RETINOL DEHYDROGENASE"/>
    <property type="match status" value="1"/>
</dbReference>
<feature type="compositionally biased region" description="Basic and acidic residues" evidence="3">
    <location>
        <begin position="262"/>
        <end position="274"/>
    </location>
</feature>
<organism evidence="4 5">
    <name type="scientific">Salinactinospora qingdaonensis</name>
    <dbReference type="NCBI Taxonomy" id="702744"/>
    <lineage>
        <taxon>Bacteria</taxon>
        <taxon>Bacillati</taxon>
        <taxon>Actinomycetota</taxon>
        <taxon>Actinomycetes</taxon>
        <taxon>Streptosporangiales</taxon>
        <taxon>Nocardiopsidaceae</taxon>
        <taxon>Salinactinospora</taxon>
    </lineage>
</organism>
<keyword evidence="2" id="KW-0560">Oxidoreductase</keyword>
<dbReference type="InterPro" id="IPR036291">
    <property type="entry name" value="NAD(P)-bd_dom_sf"/>
</dbReference>
<feature type="region of interest" description="Disordered" evidence="3">
    <location>
        <begin position="246"/>
        <end position="274"/>
    </location>
</feature>
<comment type="caution">
    <text evidence="4">The sequence shown here is derived from an EMBL/GenBank/DDBJ whole genome shotgun (WGS) entry which is preliminary data.</text>
</comment>
<gene>
    <name evidence="4" type="ORF">GCM10022402_13580</name>
</gene>
<name>A0ABP7FCB7_9ACTN</name>
<dbReference type="InterPro" id="IPR002347">
    <property type="entry name" value="SDR_fam"/>
</dbReference>